<evidence type="ECO:0000313" key="4">
    <source>
        <dbReference type="Proteomes" id="UP000717328"/>
    </source>
</evidence>
<keyword evidence="4" id="KW-1185">Reference proteome</keyword>
<dbReference type="InterPro" id="IPR008271">
    <property type="entry name" value="Ser/Thr_kinase_AS"/>
</dbReference>
<comment type="caution">
    <text evidence="3">The sequence shown here is derived from an EMBL/GenBank/DDBJ whole genome shotgun (WGS) entry which is preliminary data.</text>
</comment>
<dbReference type="Gene3D" id="1.10.510.10">
    <property type="entry name" value="Transferase(Phosphotransferase) domain 1"/>
    <property type="match status" value="1"/>
</dbReference>
<evidence type="ECO:0000259" key="2">
    <source>
        <dbReference type="PROSITE" id="PS50011"/>
    </source>
</evidence>
<evidence type="ECO:0000313" key="3">
    <source>
        <dbReference type="EMBL" id="KAG5649840.1"/>
    </source>
</evidence>
<dbReference type="PROSITE" id="PS50011">
    <property type="entry name" value="PROTEIN_KINASE_DOM"/>
    <property type="match status" value="1"/>
</dbReference>
<dbReference type="Pfam" id="PF00069">
    <property type="entry name" value="Pkinase"/>
    <property type="match status" value="1"/>
</dbReference>
<dbReference type="EMBL" id="JABCKI010000679">
    <property type="protein sequence ID" value="KAG5649840.1"/>
    <property type="molecule type" value="Genomic_DNA"/>
</dbReference>
<dbReference type="OrthoDB" id="4062651at2759"/>
<feature type="region of interest" description="Disordered" evidence="1">
    <location>
        <begin position="352"/>
        <end position="373"/>
    </location>
</feature>
<name>A0A9P7GM50_9AGAR</name>
<accession>A0A9P7GM50</accession>
<dbReference type="GO" id="GO:0004672">
    <property type="term" value="F:protein kinase activity"/>
    <property type="evidence" value="ECO:0007669"/>
    <property type="project" value="InterPro"/>
</dbReference>
<reference evidence="3" key="2">
    <citation type="submission" date="2021-10" db="EMBL/GenBank/DDBJ databases">
        <title>Phylogenomics reveals ancestral predisposition of the termite-cultivated fungus Termitomyces towards a domesticated lifestyle.</title>
        <authorList>
            <person name="Auxier B."/>
            <person name="Grum-Grzhimaylo A."/>
            <person name="Cardenas M.E."/>
            <person name="Lodge J.D."/>
            <person name="Laessoe T."/>
            <person name="Pedersen O."/>
            <person name="Smith M.E."/>
            <person name="Kuyper T.W."/>
            <person name="Franco-Molano E.A."/>
            <person name="Baroni T.J."/>
            <person name="Aanen D.K."/>
        </authorList>
    </citation>
    <scope>NUCLEOTIDE SEQUENCE</scope>
    <source>
        <strain evidence="3">D49</strain>
    </source>
</reference>
<reference evidence="3" key="1">
    <citation type="submission" date="2021-02" db="EMBL/GenBank/DDBJ databases">
        <authorList>
            <person name="Nieuwenhuis M."/>
            <person name="Van De Peppel L.J.J."/>
        </authorList>
    </citation>
    <scope>NUCLEOTIDE SEQUENCE</scope>
    <source>
        <strain evidence="3">D49</strain>
    </source>
</reference>
<gene>
    <name evidence="3" type="ORF">H0H81_001809</name>
</gene>
<dbReference type="PANTHER" id="PTHR24347">
    <property type="entry name" value="SERINE/THREONINE-PROTEIN KINASE"/>
    <property type="match status" value="1"/>
</dbReference>
<dbReference type="GO" id="GO:0005524">
    <property type="term" value="F:ATP binding"/>
    <property type="evidence" value="ECO:0007669"/>
    <property type="project" value="InterPro"/>
</dbReference>
<dbReference type="InterPro" id="IPR011009">
    <property type="entry name" value="Kinase-like_dom_sf"/>
</dbReference>
<dbReference type="SUPFAM" id="SSF56112">
    <property type="entry name" value="Protein kinase-like (PK-like)"/>
    <property type="match status" value="1"/>
</dbReference>
<sequence length="373" mass="42295">MQRPENEPSAKLKRMKKALCNFYTLIEPVNAEDDILDIPEIMASLQDTTKYKKVRNMAVSKIAKKFNNDFLYLVIEDLSAEGMDEAEDEDDLGIFGDDKIVANLAEMDCKVAYVVFGPVMKQLFEAVKFMHDNYVAHMDLKPSNLLIPSEYGTLTVIDFGVSVRVKKLEQLFQSKSRVGTEGYIAPEVGRTKFSPIRADLWSVGKVVEEFFTLCRPSACRDWLLCLSKRLLDDDLKQRPMMAEVLQEMLNYSVMVPYIQQLRCFHVAVGRYSLLRRYVRLNKTSDCGVGTLRGDRRGLGRGHPPLDEGDDTEALSLVRLYNYPWELVPDQRGPQAGDACETFACPRFRPHRPPTSIRKQISDSMGAANTLGNS</sequence>
<dbReference type="SMART" id="SM00220">
    <property type="entry name" value="S_TKc"/>
    <property type="match status" value="1"/>
</dbReference>
<evidence type="ECO:0000256" key="1">
    <source>
        <dbReference type="SAM" id="MobiDB-lite"/>
    </source>
</evidence>
<dbReference type="Proteomes" id="UP000717328">
    <property type="component" value="Unassembled WGS sequence"/>
</dbReference>
<dbReference type="PROSITE" id="PS00108">
    <property type="entry name" value="PROTEIN_KINASE_ST"/>
    <property type="match status" value="1"/>
</dbReference>
<protein>
    <recommendedName>
        <fullName evidence="2">Protein kinase domain-containing protein</fullName>
    </recommendedName>
</protein>
<dbReference type="InterPro" id="IPR000719">
    <property type="entry name" value="Prot_kinase_dom"/>
</dbReference>
<dbReference type="AlphaFoldDB" id="A0A9P7GM50"/>
<feature type="domain" description="Protein kinase" evidence="2">
    <location>
        <begin position="1"/>
        <end position="305"/>
    </location>
</feature>
<organism evidence="3 4">
    <name type="scientific">Sphagnurus paluster</name>
    <dbReference type="NCBI Taxonomy" id="117069"/>
    <lineage>
        <taxon>Eukaryota</taxon>
        <taxon>Fungi</taxon>
        <taxon>Dikarya</taxon>
        <taxon>Basidiomycota</taxon>
        <taxon>Agaricomycotina</taxon>
        <taxon>Agaricomycetes</taxon>
        <taxon>Agaricomycetidae</taxon>
        <taxon>Agaricales</taxon>
        <taxon>Tricholomatineae</taxon>
        <taxon>Lyophyllaceae</taxon>
        <taxon>Sphagnurus</taxon>
    </lineage>
</organism>
<proteinExistence type="predicted"/>